<evidence type="ECO:0000259" key="3">
    <source>
        <dbReference type="Pfam" id="PF12770"/>
    </source>
</evidence>
<keyword evidence="1" id="KW-0802">TPR repeat</keyword>
<dbReference type="EMBL" id="ML213643">
    <property type="protein sequence ID" value="TFK33698.1"/>
    <property type="molecule type" value="Genomic_DNA"/>
</dbReference>
<dbReference type="Gene3D" id="1.25.40.10">
    <property type="entry name" value="Tetratricopeptide repeat domain"/>
    <property type="match status" value="5"/>
</dbReference>
<name>A0A5C3LMZ4_9AGAR</name>
<dbReference type="SUPFAM" id="SSF48452">
    <property type="entry name" value="TPR-like"/>
    <property type="match status" value="1"/>
</dbReference>
<organism evidence="4 5">
    <name type="scientific">Crucibulum laeve</name>
    <dbReference type="NCBI Taxonomy" id="68775"/>
    <lineage>
        <taxon>Eukaryota</taxon>
        <taxon>Fungi</taxon>
        <taxon>Dikarya</taxon>
        <taxon>Basidiomycota</taxon>
        <taxon>Agaricomycotina</taxon>
        <taxon>Agaricomycetes</taxon>
        <taxon>Agaricomycetidae</taxon>
        <taxon>Agaricales</taxon>
        <taxon>Agaricineae</taxon>
        <taxon>Nidulariaceae</taxon>
        <taxon>Crucibulum</taxon>
    </lineage>
</organism>
<reference evidence="4 5" key="1">
    <citation type="journal article" date="2019" name="Nat. Ecol. Evol.">
        <title>Megaphylogeny resolves global patterns of mushroom evolution.</title>
        <authorList>
            <person name="Varga T."/>
            <person name="Krizsan K."/>
            <person name="Foldi C."/>
            <person name="Dima B."/>
            <person name="Sanchez-Garcia M."/>
            <person name="Sanchez-Ramirez S."/>
            <person name="Szollosi G.J."/>
            <person name="Szarkandi J.G."/>
            <person name="Papp V."/>
            <person name="Albert L."/>
            <person name="Andreopoulos W."/>
            <person name="Angelini C."/>
            <person name="Antonin V."/>
            <person name="Barry K.W."/>
            <person name="Bougher N.L."/>
            <person name="Buchanan P."/>
            <person name="Buyck B."/>
            <person name="Bense V."/>
            <person name="Catcheside P."/>
            <person name="Chovatia M."/>
            <person name="Cooper J."/>
            <person name="Damon W."/>
            <person name="Desjardin D."/>
            <person name="Finy P."/>
            <person name="Geml J."/>
            <person name="Haridas S."/>
            <person name="Hughes K."/>
            <person name="Justo A."/>
            <person name="Karasinski D."/>
            <person name="Kautmanova I."/>
            <person name="Kiss B."/>
            <person name="Kocsube S."/>
            <person name="Kotiranta H."/>
            <person name="LaButti K.M."/>
            <person name="Lechner B.E."/>
            <person name="Liimatainen K."/>
            <person name="Lipzen A."/>
            <person name="Lukacs Z."/>
            <person name="Mihaltcheva S."/>
            <person name="Morgado L.N."/>
            <person name="Niskanen T."/>
            <person name="Noordeloos M.E."/>
            <person name="Ohm R.A."/>
            <person name="Ortiz-Santana B."/>
            <person name="Ovrebo C."/>
            <person name="Racz N."/>
            <person name="Riley R."/>
            <person name="Savchenko A."/>
            <person name="Shiryaev A."/>
            <person name="Soop K."/>
            <person name="Spirin V."/>
            <person name="Szebenyi C."/>
            <person name="Tomsovsky M."/>
            <person name="Tulloss R.E."/>
            <person name="Uehling J."/>
            <person name="Grigoriev I.V."/>
            <person name="Vagvolgyi C."/>
            <person name="Papp T."/>
            <person name="Martin F.M."/>
            <person name="Miettinen O."/>
            <person name="Hibbett D.S."/>
            <person name="Nagy L.G."/>
        </authorList>
    </citation>
    <scope>NUCLEOTIDE SEQUENCE [LARGE SCALE GENOMIC DNA]</scope>
    <source>
        <strain evidence="4 5">CBS 166.37</strain>
    </source>
</reference>
<feature type="domain" description="CHAT" evidence="3">
    <location>
        <begin position="1281"/>
        <end position="1462"/>
    </location>
</feature>
<dbReference type="Pfam" id="PF12770">
    <property type="entry name" value="CHAT"/>
    <property type="match status" value="1"/>
</dbReference>
<dbReference type="PANTHER" id="PTHR12558:SF13">
    <property type="entry name" value="CELL DIVISION CYCLE PROTEIN 27 HOMOLOG"/>
    <property type="match status" value="1"/>
</dbReference>
<dbReference type="SMART" id="SM00028">
    <property type="entry name" value="TPR"/>
    <property type="match status" value="4"/>
</dbReference>
<dbReference type="InterPro" id="IPR024983">
    <property type="entry name" value="CHAT_dom"/>
</dbReference>
<dbReference type="GO" id="GO:0005680">
    <property type="term" value="C:anaphase-promoting complex"/>
    <property type="evidence" value="ECO:0007669"/>
    <property type="project" value="UniProtKB-ARBA"/>
</dbReference>
<dbReference type="Proteomes" id="UP000308652">
    <property type="component" value="Unassembled WGS sequence"/>
</dbReference>
<dbReference type="PANTHER" id="PTHR12558">
    <property type="entry name" value="CELL DIVISION CYCLE 16,23,27"/>
    <property type="match status" value="1"/>
</dbReference>
<protein>
    <submittedName>
        <fullName evidence="4">CHAT domain-containing protein</fullName>
    </submittedName>
</protein>
<keyword evidence="5" id="KW-1185">Reference proteome</keyword>
<dbReference type="SUPFAM" id="SSF81901">
    <property type="entry name" value="HCP-like"/>
    <property type="match status" value="2"/>
</dbReference>
<proteinExistence type="inferred from homology"/>
<dbReference type="OrthoDB" id="9991317at2759"/>
<comment type="similarity">
    <text evidence="2">Belongs to the APC3/CDC27 family.</text>
</comment>
<dbReference type="STRING" id="68775.A0A5C3LMZ4"/>
<evidence type="ECO:0000256" key="2">
    <source>
        <dbReference type="ARBA" id="ARBA00038210"/>
    </source>
</evidence>
<evidence type="ECO:0000313" key="5">
    <source>
        <dbReference type="Proteomes" id="UP000308652"/>
    </source>
</evidence>
<accession>A0A5C3LMZ4</accession>
<dbReference type="InterPro" id="IPR011990">
    <property type="entry name" value="TPR-like_helical_dom_sf"/>
</dbReference>
<dbReference type="InterPro" id="IPR019734">
    <property type="entry name" value="TPR_rpt"/>
</dbReference>
<evidence type="ECO:0000313" key="4">
    <source>
        <dbReference type="EMBL" id="TFK33698.1"/>
    </source>
</evidence>
<gene>
    <name evidence="4" type="ORF">BDQ12DRAFT_738633</name>
</gene>
<evidence type="ECO:0000256" key="1">
    <source>
        <dbReference type="ARBA" id="ARBA00022803"/>
    </source>
</evidence>
<sequence>MSADINNVGDLGDTEMLVHADDVGNPVEDPEDQEVCELLEFASSMVEASMADVSVSNLETAIFLFREALEQCPPSHRLRLQLLKGLSGALGVSFMHRWKPEDLQDSLSLRTELAEGLRDTGGIMSTLDDEGDDEISDMIKLAQATISEYRQAVVLSDLETAILLFENALALSPSANSIREKSLVCLAEALFLRFCHEDDLHDITSAISHLREALEICPVDHPIYFLLNHRLSCMSGERFNRTNQLSDLEECLSCGSTQIHTPDNSPLDISKLLYSLINFPMFQYAFQLMLEFSQSSNLDQLNTAITIFQEGVSTLPALSDLSVLVLQFIATGLDDRFRLVGNRKDLDEAISIHQNLLPHLPLGHPRLYFTIVDLARSLSCRYDQDAKQEDLDMCIRLNKQALEISPLSDPERQRYFYNTARKLHTRYGLTGQRDDLEEAIELHRQGVAILPSAYPGLWSSFFFLLASSLSDSGDIKDLDEAIILLQQGLEICPPLFQRSASSEDLDSSILVYREALDLRLLHHSDDLSCIQGLLISLRERYEILGVRSDLDEAILLSREAMRLLGPSHPLRTSFFQIFTSILISKFEQDEMMEDLEEAILLGRTALELQPLEDFSLGQLASALRTRFEVQGQRKDLHDAISYHREALNLRPLLDSSLVNLAACLSLRFDEYGQRSDLDESIALLRQALEFQRSYMALDNLGNRLYDRFIYYEREHGDLEEAIMLHREALKLIPPSHQYRGCALNNLANKLHKKFDEDNHLPSLEESILLQREAVDFHPSRHTTRSICLSNLAANLCRRFEVAPNQEPTLLYEATRLYQESLEILPLRHVARWPPLVNFGNLLVKLFKLDRQRIEYLDQAIGLHREALTLVSADHAERSNISCNLAKGLITLYDERHRQDPLNDGLLDEAMGLLREAAEAGSSSPYQRFSGITDWAHEADRHGHLSAMDAYESAIGLLPQLAALSSDTQSRQKALNLRGNNGLAQSAAAYAIKLGELERAVEFLEAGRAVFWAQALQLRTPMDTLKEINPDLEYRLRNIALSLESASHEGRQAEALDNQTKMKADSESIRLRGLNDEWNAALDEARQMKGFENFLKPRKFSDLRVAALNGPIVMVVPDEYATHILILTENSIKYFSCSKLPLAVVRALVDMIQIAIRMSSSFISSEQLTALRHIITASSLLSTVNVELRNYEFNASERAGHKVRPAENWITQDKLFKFVLAILWDQIVKPIVDVLELQKSDRLETLIRWCLTGPFTFLPVHAAGFYGFDPDPFKMLAVIQSDTLPATKHEMEVIEQHVPPSCLTKLGVPGTPAGVEDVASHLSSASIAHFACHGIQDPFNPLESALILDDGELKISRIMKKSLPNASLAFLCACETAMGDQKLPDEMVSLAAALLYSGFSNVVGTMWSIADEDGPSVADAFYEHLLRDKHGRLDTKKTAKALHIAVKSIRDKNVPFLRWVPFIHLSR</sequence>